<sequence>MSRLLDLPAELSQLVLVQVGPEFSHMLYAHSVCRVFAEHFNYELLANTTASKYNEYFYLATTSLDLSPVYSPLTAFLKLHAGTFLFHDTLRPRGVNMTYPNIINHVANTLLQLTDVSEGDVDAVRRDYVCDLSQAFAALNEDTVRILLGGPNGMYMNRPDSMTPVKQTPSNYMAAAAAVGNIDVMRHFFARGGSAIHVDRGPSLDRFKGFDSPIKAAASTRNTEVVKALLKIAEKELIALRKGYHPRAGNERLLAFPEVLLSSDLSSFRALDEAMTLAMMAGDAQSALAILTFLREQFPDHLEKYGKPRSVLVRAMAIGCLDLFIYLSEKEAPSPADLMEGTRRALKYGRSVIIHYLLTKDIISLNAHLHPHRKQPRLSGTPLSLAVKCNHLRLVQQLINAGAQVSPTHLTDALTRLVHKPTFPMLQKLIDNGATADTNVLEFFEKKYRGHSMQYDYNTKSFIWKTNPGMTTVLMAVEFKKSLSRQTVLREARNTKFILQLIVDGKLHVPDEPMPFRQLAQDVLGWLEARDAKA</sequence>
<dbReference type="PROSITE" id="PS50088">
    <property type="entry name" value="ANK_REPEAT"/>
    <property type="match status" value="1"/>
</dbReference>
<feature type="repeat" description="ANK" evidence="1">
    <location>
        <begin position="378"/>
        <end position="410"/>
    </location>
</feature>
<keyword evidence="1" id="KW-0040">ANK repeat</keyword>
<dbReference type="EMBL" id="ML975333">
    <property type="protein sequence ID" value="KAF1832675.1"/>
    <property type="molecule type" value="Genomic_DNA"/>
</dbReference>
<name>A0A6A5K4R0_9PLEO</name>
<accession>A0A6A5K4R0</accession>
<evidence type="ECO:0000313" key="3">
    <source>
        <dbReference type="Proteomes" id="UP000800040"/>
    </source>
</evidence>
<dbReference type="InterPro" id="IPR036770">
    <property type="entry name" value="Ankyrin_rpt-contain_sf"/>
</dbReference>
<protein>
    <submittedName>
        <fullName evidence="2">Uncharacterized protein</fullName>
    </submittedName>
</protein>
<dbReference type="OrthoDB" id="3689511at2759"/>
<dbReference type="Proteomes" id="UP000800040">
    <property type="component" value="Unassembled WGS sequence"/>
</dbReference>
<dbReference type="InterPro" id="IPR002110">
    <property type="entry name" value="Ankyrin_rpt"/>
</dbReference>
<dbReference type="PROSITE" id="PS50297">
    <property type="entry name" value="ANK_REP_REGION"/>
    <property type="match status" value="1"/>
</dbReference>
<dbReference type="Gene3D" id="1.25.40.20">
    <property type="entry name" value="Ankyrin repeat-containing domain"/>
    <property type="match status" value="1"/>
</dbReference>
<dbReference type="SUPFAM" id="SSF48403">
    <property type="entry name" value="Ankyrin repeat"/>
    <property type="match status" value="1"/>
</dbReference>
<evidence type="ECO:0000256" key="1">
    <source>
        <dbReference type="PROSITE-ProRule" id="PRU00023"/>
    </source>
</evidence>
<proteinExistence type="predicted"/>
<organism evidence="2 3">
    <name type="scientific">Decorospora gaudefroyi</name>
    <dbReference type="NCBI Taxonomy" id="184978"/>
    <lineage>
        <taxon>Eukaryota</taxon>
        <taxon>Fungi</taxon>
        <taxon>Dikarya</taxon>
        <taxon>Ascomycota</taxon>
        <taxon>Pezizomycotina</taxon>
        <taxon>Dothideomycetes</taxon>
        <taxon>Pleosporomycetidae</taxon>
        <taxon>Pleosporales</taxon>
        <taxon>Pleosporineae</taxon>
        <taxon>Pleosporaceae</taxon>
        <taxon>Decorospora</taxon>
    </lineage>
</organism>
<dbReference type="Pfam" id="PF00023">
    <property type="entry name" value="Ank"/>
    <property type="match status" value="1"/>
</dbReference>
<dbReference type="AlphaFoldDB" id="A0A6A5K4R0"/>
<gene>
    <name evidence="2" type="ORF">BDW02DRAFT_599716</name>
</gene>
<reference evidence="2" key="1">
    <citation type="submission" date="2020-01" db="EMBL/GenBank/DDBJ databases">
        <authorList>
            <consortium name="DOE Joint Genome Institute"/>
            <person name="Haridas S."/>
            <person name="Albert R."/>
            <person name="Binder M."/>
            <person name="Bloem J."/>
            <person name="Labutti K."/>
            <person name="Salamov A."/>
            <person name="Andreopoulos B."/>
            <person name="Baker S.E."/>
            <person name="Barry K."/>
            <person name="Bills G."/>
            <person name="Bluhm B.H."/>
            <person name="Cannon C."/>
            <person name="Castanera R."/>
            <person name="Culley D.E."/>
            <person name="Daum C."/>
            <person name="Ezra D."/>
            <person name="Gonzalez J.B."/>
            <person name="Henrissat B."/>
            <person name="Kuo A."/>
            <person name="Liang C."/>
            <person name="Lipzen A."/>
            <person name="Lutzoni F."/>
            <person name="Magnuson J."/>
            <person name="Mondo S."/>
            <person name="Nolan M."/>
            <person name="Ohm R."/>
            <person name="Pangilinan J."/>
            <person name="Park H.-J."/>
            <person name="Ramirez L."/>
            <person name="Alfaro M."/>
            <person name="Sun H."/>
            <person name="Tritt A."/>
            <person name="Yoshinaga Y."/>
            <person name="Zwiers L.-H."/>
            <person name="Turgeon B.G."/>
            <person name="Goodwin S.B."/>
            <person name="Spatafora J.W."/>
            <person name="Crous P.W."/>
            <person name="Grigoriev I.V."/>
        </authorList>
    </citation>
    <scope>NUCLEOTIDE SEQUENCE</scope>
    <source>
        <strain evidence="2">P77</strain>
    </source>
</reference>
<keyword evidence="3" id="KW-1185">Reference proteome</keyword>
<evidence type="ECO:0000313" key="2">
    <source>
        <dbReference type="EMBL" id="KAF1832675.1"/>
    </source>
</evidence>